<dbReference type="CDD" id="cd06257">
    <property type="entry name" value="DnaJ"/>
    <property type="match status" value="1"/>
</dbReference>
<dbReference type="EMBL" id="MN740490">
    <property type="protein sequence ID" value="QHU29528.1"/>
    <property type="molecule type" value="Genomic_DNA"/>
</dbReference>
<dbReference type="InterPro" id="IPR018253">
    <property type="entry name" value="DnaJ_domain_CS"/>
</dbReference>
<feature type="domain" description="J" evidence="5">
    <location>
        <begin position="4"/>
        <end position="69"/>
    </location>
</feature>
<keyword evidence="3" id="KW-0863">Zinc-finger</keyword>
<dbReference type="CDD" id="cd10719">
    <property type="entry name" value="DnaJ_zf"/>
    <property type="match status" value="1"/>
</dbReference>
<dbReference type="PROSITE" id="PS50076">
    <property type="entry name" value="DNAJ_2"/>
    <property type="match status" value="1"/>
</dbReference>
<dbReference type="AlphaFoldDB" id="A0A6C0LI44"/>
<dbReference type="SUPFAM" id="SSF57938">
    <property type="entry name" value="DnaJ/Hsp40 cysteine-rich domain"/>
    <property type="match status" value="1"/>
</dbReference>
<accession>A0A6C0LI44</accession>
<dbReference type="InterPro" id="IPR036869">
    <property type="entry name" value="J_dom_sf"/>
</dbReference>
<dbReference type="GO" id="GO:0008270">
    <property type="term" value="F:zinc ion binding"/>
    <property type="evidence" value="ECO:0007669"/>
    <property type="project" value="UniProtKB-KW"/>
</dbReference>
<dbReference type="InterPro" id="IPR044713">
    <property type="entry name" value="DNJA1/2-like"/>
</dbReference>
<dbReference type="GO" id="GO:0051082">
    <property type="term" value="F:unfolded protein binding"/>
    <property type="evidence" value="ECO:0007669"/>
    <property type="project" value="InterPro"/>
</dbReference>
<sequence>MTYKLYDILEVSRNASQEDIKKNYKKLAFQFHPDKNKGNKDAEIKFKEISNAYSILSNPETKERYDHLGDENFNNDSGGNNQHEAANMDEIFQHLFGSRRGGFNPFGDFGQNNICNNIIKHYNITLEDIYNGISKTVKITLNKYCTKCFTTCTTCKGSGMIQQIMQVGPMTQIFNMTCNKCGGAKIMNKNNKDCKECKGNGTFEVEQTAVLNMPKGFDSNHTIFEGFGEQPQTPGQKPGNLIFEFRLMQHALFSKQGNDLYYKHTLTLTESIIGKLITIEYFGEQIKINTNQFGIINPSKQYILKNRGLPIYNTQKKGNMIIEFNITYPQLNTTELDNLTVLLNKAFLY</sequence>
<dbReference type="SUPFAM" id="SSF46565">
    <property type="entry name" value="Chaperone J-domain"/>
    <property type="match status" value="1"/>
</dbReference>
<dbReference type="InterPro" id="IPR002939">
    <property type="entry name" value="DnaJ_C"/>
</dbReference>
<name>A0A6C0LI44_9ZZZZ</name>
<dbReference type="Gene3D" id="2.60.260.20">
    <property type="entry name" value="Urease metallochaperone UreE, N-terminal domain"/>
    <property type="match status" value="2"/>
</dbReference>
<dbReference type="SMART" id="SM00271">
    <property type="entry name" value="DnaJ"/>
    <property type="match status" value="1"/>
</dbReference>
<keyword evidence="1" id="KW-0479">Metal-binding</keyword>
<evidence type="ECO:0000256" key="2">
    <source>
        <dbReference type="ARBA" id="ARBA00022737"/>
    </source>
</evidence>
<dbReference type="CDD" id="cd10747">
    <property type="entry name" value="DnaJ_C"/>
    <property type="match status" value="1"/>
</dbReference>
<evidence type="ECO:0000313" key="6">
    <source>
        <dbReference type="EMBL" id="QHU29528.1"/>
    </source>
</evidence>
<keyword evidence="2" id="KW-0677">Repeat</keyword>
<dbReference type="Gene3D" id="2.10.230.10">
    <property type="entry name" value="Heat shock protein DnaJ, cysteine-rich domain"/>
    <property type="match status" value="1"/>
</dbReference>
<dbReference type="PRINTS" id="PR00625">
    <property type="entry name" value="JDOMAIN"/>
</dbReference>
<proteinExistence type="predicted"/>
<reference evidence="6" key="1">
    <citation type="journal article" date="2020" name="Nature">
        <title>Giant virus diversity and host interactions through global metagenomics.</title>
        <authorList>
            <person name="Schulz F."/>
            <person name="Roux S."/>
            <person name="Paez-Espino D."/>
            <person name="Jungbluth S."/>
            <person name="Walsh D.A."/>
            <person name="Denef V.J."/>
            <person name="McMahon K.D."/>
            <person name="Konstantinidis K.T."/>
            <person name="Eloe-Fadrosh E.A."/>
            <person name="Kyrpides N.C."/>
            <person name="Woyke T."/>
        </authorList>
    </citation>
    <scope>NUCLEOTIDE SEQUENCE</scope>
    <source>
        <strain evidence="6">GVMAG-M-3300027804-48</strain>
    </source>
</reference>
<keyword evidence="4" id="KW-0862">Zinc</keyword>
<dbReference type="PROSITE" id="PS00636">
    <property type="entry name" value="DNAJ_1"/>
    <property type="match status" value="1"/>
</dbReference>
<dbReference type="Pfam" id="PF01556">
    <property type="entry name" value="DnaJ_C"/>
    <property type="match status" value="1"/>
</dbReference>
<evidence type="ECO:0000259" key="5">
    <source>
        <dbReference type="PROSITE" id="PS50076"/>
    </source>
</evidence>
<dbReference type="InterPro" id="IPR001305">
    <property type="entry name" value="HSP_DnaJ_Cys-rich_dom"/>
</dbReference>
<dbReference type="InterPro" id="IPR008971">
    <property type="entry name" value="HSP40/DnaJ_pept-bd"/>
</dbReference>
<evidence type="ECO:0000256" key="3">
    <source>
        <dbReference type="ARBA" id="ARBA00022771"/>
    </source>
</evidence>
<evidence type="ECO:0000256" key="4">
    <source>
        <dbReference type="ARBA" id="ARBA00022833"/>
    </source>
</evidence>
<dbReference type="Gene3D" id="1.10.287.110">
    <property type="entry name" value="DnaJ domain"/>
    <property type="match status" value="1"/>
</dbReference>
<organism evidence="6">
    <name type="scientific">viral metagenome</name>
    <dbReference type="NCBI Taxonomy" id="1070528"/>
    <lineage>
        <taxon>unclassified sequences</taxon>
        <taxon>metagenomes</taxon>
        <taxon>organismal metagenomes</taxon>
    </lineage>
</organism>
<dbReference type="GO" id="GO:0030544">
    <property type="term" value="F:Hsp70 protein binding"/>
    <property type="evidence" value="ECO:0007669"/>
    <property type="project" value="InterPro"/>
</dbReference>
<dbReference type="PANTHER" id="PTHR43888">
    <property type="entry name" value="DNAJ-LIKE-2, ISOFORM A-RELATED"/>
    <property type="match status" value="1"/>
</dbReference>
<dbReference type="InterPro" id="IPR036410">
    <property type="entry name" value="HSP_DnaJ_Cys-rich_dom_sf"/>
</dbReference>
<dbReference type="Pfam" id="PF00226">
    <property type="entry name" value="DnaJ"/>
    <property type="match status" value="1"/>
</dbReference>
<protein>
    <recommendedName>
        <fullName evidence="5">J domain-containing protein</fullName>
    </recommendedName>
</protein>
<evidence type="ECO:0000256" key="1">
    <source>
        <dbReference type="ARBA" id="ARBA00022723"/>
    </source>
</evidence>
<dbReference type="InterPro" id="IPR001623">
    <property type="entry name" value="DnaJ_domain"/>
</dbReference>
<dbReference type="SUPFAM" id="SSF49493">
    <property type="entry name" value="HSP40/DnaJ peptide-binding domain"/>
    <property type="match status" value="2"/>
</dbReference>
<dbReference type="GO" id="GO:0006457">
    <property type="term" value="P:protein folding"/>
    <property type="evidence" value="ECO:0007669"/>
    <property type="project" value="InterPro"/>
</dbReference>